<dbReference type="GO" id="GO:0003677">
    <property type="term" value="F:DNA binding"/>
    <property type="evidence" value="ECO:0007669"/>
    <property type="project" value="InterPro"/>
</dbReference>
<dbReference type="GO" id="GO:0006352">
    <property type="term" value="P:DNA-templated transcription initiation"/>
    <property type="evidence" value="ECO:0007669"/>
    <property type="project" value="InterPro"/>
</dbReference>
<dbReference type="InterPro" id="IPR036388">
    <property type="entry name" value="WH-like_DNA-bd_sf"/>
</dbReference>
<dbReference type="Gene3D" id="1.10.10.10">
    <property type="entry name" value="Winged helix-like DNA-binding domain superfamily/Winged helix DNA-binding domain"/>
    <property type="match status" value="1"/>
</dbReference>
<dbReference type="EMBL" id="UAQE01000004">
    <property type="protein sequence ID" value="SPU38711.1"/>
    <property type="molecule type" value="Genomic_DNA"/>
</dbReference>
<evidence type="ECO:0000256" key="1">
    <source>
        <dbReference type="ARBA" id="ARBA00010641"/>
    </source>
</evidence>
<comment type="similarity">
    <text evidence="1">Belongs to the sigma-70 factor family. ECF subfamily.</text>
</comment>
<dbReference type="CDD" id="cd06171">
    <property type="entry name" value="Sigma70_r4"/>
    <property type="match status" value="1"/>
</dbReference>
<dbReference type="Proteomes" id="UP000251431">
    <property type="component" value="Unassembled WGS sequence"/>
</dbReference>
<dbReference type="InterPro" id="IPR013249">
    <property type="entry name" value="RNA_pol_sigma70_r4_t2"/>
</dbReference>
<evidence type="ECO:0000256" key="2">
    <source>
        <dbReference type="ARBA" id="ARBA00023015"/>
    </source>
</evidence>
<dbReference type="Pfam" id="PF04542">
    <property type="entry name" value="Sigma70_r2"/>
    <property type="match status" value="1"/>
</dbReference>
<dbReference type="SUPFAM" id="SSF88659">
    <property type="entry name" value="Sigma3 and sigma4 domains of RNA polymerase sigma factors"/>
    <property type="match status" value="1"/>
</dbReference>
<accession>A0A2X1BAB5</accession>
<evidence type="ECO:0000313" key="8">
    <source>
        <dbReference type="Proteomes" id="UP000251431"/>
    </source>
</evidence>
<name>A0A2X1BAB5_9BACI</name>
<evidence type="ECO:0000256" key="3">
    <source>
        <dbReference type="ARBA" id="ARBA00023082"/>
    </source>
</evidence>
<dbReference type="GO" id="GO:0016987">
    <property type="term" value="F:sigma factor activity"/>
    <property type="evidence" value="ECO:0007669"/>
    <property type="project" value="UniProtKB-KW"/>
</dbReference>
<reference evidence="7 8" key="1">
    <citation type="submission" date="2018-06" db="EMBL/GenBank/DDBJ databases">
        <authorList>
            <consortium name="Pathogen Informatics"/>
            <person name="Doyle S."/>
        </authorList>
    </citation>
    <scope>NUCLEOTIDE SEQUENCE [LARGE SCALE GENOMIC DNA]</scope>
    <source>
        <strain evidence="7 8">NCTC7582</strain>
    </source>
</reference>
<organism evidence="7 8">
    <name type="scientific">Lysinibacillus capsici</name>
    <dbReference type="NCBI Taxonomy" id="2115968"/>
    <lineage>
        <taxon>Bacteria</taxon>
        <taxon>Bacillati</taxon>
        <taxon>Bacillota</taxon>
        <taxon>Bacilli</taxon>
        <taxon>Bacillales</taxon>
        <taxon>Bacillaceae</taxon>
        <taxon>Lysinibacillus</taxon>
    </lineage>
</organism>
<dbReference type="InterPro" id="IPR013324">
    <property type="entry name" value="RNA_pol_sigma_r3/r4-like"/>
</dbReference>
<dbReference type="AlphaFoldDB" id="A0A2X1BAB5"/>
<evidence type="ECO:0000259" key="6">
    <source>
        <dbReference type="Pfam" id="PF08281"/>
    </source>
</evidence>
<keyword evidence="4" id="KW-0804">Transcription</keyword>
<keyword evidence="3" id="KW-0731">Sigma factor</keyword>
<sequence length="172" mass="20966">MLLIHELEKIMEQHTERLIRLAFYYVRDLQSAEDIVQDVFIKFYDNQQNYEERGELKAYLSKLVSNRSKDYLRSWTYRKIQVQQKIFPQQTVMRRDMLVQQDERTLIENAILALPFKQREVIIHFYFEEMPVVDIAELLTIPESTVKTRLRRGRELLKLQLQHVEWEVLLHE</sequence>
<evidence type="ECO:0000256" key="4">
    <source>
        <dbReference type="ARBA" id="ARBA00023163"/>
    </source>
</evidence>
<evidence type="ECO:0000259" key="5">
    <source>
        <dbReference type="Pfam" id="PF04542"/>
    </source>
</evidence>
<dbReference type="PANTHER" id="PTHR43133:SF60">
    <property type="entry name" value="RNA POLYMERASE SIGMA FACTOR SIGV"/>
    <property type="match status" value="1"/>
</dbReference>
<dbReference type="SUPFAM" id="SSF88946">
    <property type="entry name" value="Sigma2 domain of RNA polymerase sigma factors"/>
    <property type="match status" value="1"/>
</dbReference>
<dbReference type="Pfam" id="PF08281">
    <property type="entry name" value="Sigma70_r4_2"/>
    <property type="match status" value="1"/>
</dbReference>
<proteinExistence type="inferred from homology"/>
<dbReference type="InterPro" id="IPR039425">
    <property type="entry name" value="RNA_pol_sigma-70-like"/>
</dbReference>
<feature type="domain" description="RNA polymerase sigma-70 region 2" evidence="5">
    <location>
        <begin position="11"/>
        <end position="74"/>
    </location>
</feature>
<protein>
    <submittedName>
        <fullName evidence="7">RNA polymerase ECF-type sigma factor</fullName>
    </submittedName>
</protein>
<dbReference type="NCBIfam" id="TIGR02937">
    <property type="entry name" value="sigma70-ECF"/>
    <property type="match status" value="1"/>
</dbReference>
<dbReference type="InterPro" id="IPR014284">
    <property type="entry name" value="RNA_pol_sigma-70_dom"/>
</dbReference>
<evidence type="ECO:0000313" key="7">
    <source>
        <dbReference type="EMBL" id="SPU38711.1"/>
    </source>
</evidence>
<gene>
    <name evidence="7" type="primary">sigV_4</name>
    <name evidence="7" type="ORF">NCTC7582_04676</name>
</gene>
<dbReference type="Gene3D" id="1.10.1740.10">
    <property type="match status" value="1"/>
</dbReference>
<dbReference type="InterPro" id="IPR013325">
    <property type="entry name" value="RNA_pol_sigma_r2"/>
</dbReference>
<dbReference type="InterPro" id="IPR007627">
    <property type="entry name" value="RNA_pol_sigma70_r2"/>
</dbReference>
<dbReference type="PANTHER" id="PTHR43133">
    <property type="entry name" value="RNA POLYMERASE ECF-TYPE SIGMA FACTO"/>
    <property type="match status" value="1"/>
</dbReference>
<feature type="domain" description="RNA polymerase sigma factor 70 region 4 type 2" evidence="6">
    <location>
        <begin position="106"/>
        <end position="157"/>
    </location>
</feature>
<keyword evidence="2" id="KW-0805">Transcription regulation</keyword>